<dbReference type="EMBL" id="MU858778">
    <property type="protein sequence ID" value="KAK4205825.1"/>
    <property type="molecule type" value="Genomic_DNA"/>
</dbReference>
<organism evidence="1 2">
    <name type="scientific">Rhypophila decipiens</name>
    <dbReference type="NCBI Taxonomy" id="261697"/>
    <lineage>
        <taxon>Eukaryota</taxon>
        <taxon>Fungi</taxon>
        <taxon>Dikarya</taxon>
        <taxon>Ascomycota</taxon>
        <taxon>Pezizomycotina</taxon>
        <taxon>Sordariomycetes</taxon>
        <taxon>Sordariomycetidae</taxon>
        <taxon>Sordariales</taxon>
        <taxon>Naviculisporaceae</taxon>
        <taxon>Rhypophila</taxon>
    </lineage>
</organism>
<protein>
    <submittedName>
        <fullName evidence="1">Uncharacterized protein</fullName>
    </submittedName>
</protein>
<keyword evidence="2" id="KW-1185">Reference proteome</keyword>
<feature type="non-terminal residue" evidence="1">
    <location>
        <position position="1"/>
    </location>
</feature>
<dbReference type="Proteomes" id="UP001301769">
    <property type="component" value="Unassembled WGS sequence"/>
</dbReference>
<comment type="caution">
    <text evidence="1">The sequence shown here is derived from an EMBL/GenBank/DDBJ whole genome shotgun (WGS) entry which is preliminary data.</text>
</comment>
<reference evidence="1" key="2">
    <citation type="submission" date="2023-05" db="EMBL/GenBank/DDBJ databases">
        <authorList>
            <consortium name="Lawrence Berkeley National Laboratory"/>
            <person name="Steindorff A."/>
            <person name="Hensen N."/>
            <person name="Bonometti L."/>
            <person name="Westerberg I."/>
            <person name="Brannstrom I.O."/>
            <person name="Guillou S."/>
            <person name="Cros-Aarteil S."/>
            <person name="Calhoun S."/>
            <person name="Haridas S."/>
            <person name="Kuo A."/>
            <person name="Mondo S."/>
            <person name="Pangilinan J."/>
            <person name="Riley R."/>
            <person name="Labutti K."/>
            <person name="Andreopoulos B."/>
            <person name="Lipzen A."/>
            <person name="Chen C."/>
            <person name="Yanf M."/>
            <person name="Daum C."/>
            <person name="Ng V."/>
            <person name="Clum A."/>
            <person name="Ohm R."/>
            <person name="Martin F."/>
            <person name="Silar P."/>
            <person name="Natvig D."/>
            <person name="Lalanne C."/>
            <person name="Gautier V."/>
            <person name="Ament-Velasquez S.L."/>
            <person name="Kruys A."/>
            <person name="Hutchinson M.I."/>
            <person name="Powell A.J."/>
            <person name="Barry K."/>
            <person name="Miller A.N."/>
            <person name="Grigoriev I.V."/>
            <person name="Debuchy R."/>
            <person name="Gladieux P."/>
            <person name="Thoren M.H."/>
            <person name="Johannesson H."/>
        </authorList>
    </citation>
    <scope>NUCLEOTIDE SEQUENCE</scope>
    <source>
        <strain evidence="1">PSN293</strain>
    </source>
</reference>
<dbReference type="AlphaFoldDB" id="A0AAN7B2E5"/>
<evidence type="ECO:0000313" key="2">
    <source>
        <dbReference type="Proteomes" id="UP001301769"/>
    </source>
</evidence>
<reference evidence="1" key="1">
    <citation type="journal article" date="2023" name="Mol. Phylogenet. Evol.">
        <title>Genome-scale phylogeny and comparative genomics of the fungal order Sordariales.</title>
        <authorList>
            <person name="Hensen N."/>
            <person name="Bonometti L."/>
            <person name="Westerberg I."/>
            <person name="Brannstrom I.O."/>
            <person name="Guillou S."/>
            <person name="Cros-Aarteil S."/>
            <person name="Calhoun S."/>
            <person name="Haridas S."/>
            <person name="Kuo A."/>
            <person name="Mondo S."/>
            <person name="Pangilinan J."/>
            <person name="Riley R."/>
            <person name="LaButti K."/>
            <person name="Andreopoulos B."/>
            <person name="Lipzen A."/>
            <person name="Chen C."/>
            <person name="Yan M."/>
            <person name="Daum C."/>
            <person name="Ng V."/>
            <person name="Clum A."/>
            <person name="Steindorff A."/>
            <person name="Ohm R.A."/>
            <person name="Martin F."/>
            <person name="Silar P."/>
            <person name="Natvig D.O."/>
            <person name="Lalanne C."/>
            <person name="Gautier V."/>
            <person name="Ament-Velasquez S.L."/>
            <person name="Kruys A."/>
            <person name="Hutchinson M.I."/>
            <person name="Powell A.J."/>
            <person name="Barry K."/>
            <person name="Miller A.N."/>
            <person name="Grigoriev I.V."/>
            <person name="Debuchy R."/>
            <person name="Gladieux P."/>
            <person name="Hiltunen Thoren M."/>
            <person name="Johannesson H."/>
        </authorList>
    </citation>
    <scope>NUCLEOTIDE SEQUENCE</scope>
    <source>
        <strain evidence="1">PSN293</strain>
    </source>
</reference>
<name>A0AAN7B2E5_9PEZI</name>
<proteinExistence type="predicted"/>
<accession>A0AAN7B2E5</accession>
<feature type="non-terminal residue" evidence="1">
    <location>
        <position position="140"/>
    </location>
</feature>
<gene>
    <name evidence="1" type="ORF">QBC37DRAFT_267864</name>
</gene>
<sequence>STPKKRSKKPDLSRDQRLQIQALHKYAGLTQVEIARRTPFSIDQVRHALHNPATPQKKKERHNTLHIKTPQRNQLSKWIQSEKNRYIPICRWQYYLPYPLNQHGEVALRRALQEIGGRSVVRPRQIPLTDEQKEARLQWS</sequence>
<evidence type="ECO:0000313" key="1">
    <source>
        <dbReference type="EMBL" id="KAK4205825.1"/>
    </source>
</evidence>